<evidence type="ECO:0000313" key="2">
    <source>
        <dbReference type="EMBL" id="KAK1152860.1"/>
    </source>
</evidence>
<dbReference type="Proteomes" id="UP001230051">
    <property type="component" value="Unassembled WGS sequence"/>
</dbReference>
<evidence type="ECO:0000313" key="3">
    <source>
        <dbReference type="Proteomes" id="UP001230051"/>
    </source>
</evidence>
<gene>
    <name evidence="2" type="ORF">AOXY_G30983</name>
    <name evidence="1" type="ORF">AOXY_G31325</name>
</gene>
<evidence type="ECO:0000313" key="1">
    <source>
        <dbReference type="EMBL" id="KAK1152109.1"/>
    </source>
</evidence>
<comment type="caution">
    <text evidence="2">The sequence shown here is derived from an EMBL/GenBank/DDBJ whole genome shotgun (WGS) entry which is preliminary data.</text>
</comment>
<sequence length="94" mass="11321">MKRHYRRRLPEERKEPHEKRVICEICKVSYNSVHYEQYHEHRCTKGTDHVEAPNESLEVIESLEVGEMSASLKRVLSMVDRLQFIQFHVQKQKT</sequence>
<organism evidence="2 3">
    <name type="scientific">Acipenser oxyrinchus oxyrinchus</name>
    <dbReference type="NCBI Taxonomy" id="40147"/>
    <lineage>
        <taxon>Eukaryota</taxon>
        <taxon>Metazoa</taxon>
        <taxon>Chordata</taxon>
        <taxon>Craniata</taxon>
        <taxon>Vertebrata</taxon>
        <taxon>Euteleostomi</taxon>
        <taxon>Actinopterygii</taxon>
        <taxon>Chondrostei</taxon>
        <taxon>Acipenseriformes</taxon>
        <taxon>Acipenseridae</taxon>
        <taxon>Acipenser</taxon>
    </lineage>
</organism>
<dbReference type="EMBL" id="JAGXEW010000047">
    <property type="protein sequence ID" value="KAK1152109.1"/>
    <property type="molecule type" value="Genomic_DNA"/>
</dbReference>
<dbReference type="AlphaFoldDB" id="A0AAD8CKX5"/>
<accession>A0AAD8CKX5</accession>
<protein>
    <submittedName>
        <fullName evidence="2">Uncharacterized protein</fullName>
    </submittedName>
</protein>
<name>A0AAD8CKX5_ACIOX</name>
<reference evidence="2" key="1">
    <citation type="submission" date="2022-02" db="EMBL/GenBank/DDBJ databases">
        <title>Atlantic sturgeon de novo genome assembly.</title>
        <authorList>
            <person name="Stock M."/>
            <person name="Klopp C."/>
            <person name="Guiguen Y."/>
            <person name="Cabau C."/>
            <person name="Parinello H."/>
            <person name="Santidrian Yebra-Pimentel E."/>
            <person name="Kuhl H."/>
            <person name="Dirks R.P."/>
            <person name="Guessner J."/>
            <person name="Wuertz S."/>
            <person name="Du K."/>
            <person name="Schartl M."/>
        </authorList>
    </citation>
    <scope>NUCLEOTIDE SEQUENCE</scope>
    <source>
        <strain evidence="2">STURGEONOMICS-FGT-2020</strain>
        <tissue evidence="2">Whole blood</tissue>
    </source>
</reference>
<keyword evidence="3" id="KW-1185">Reference proteome</keyword>
<dbReference type="EMBL" id="JAGXEW010000045">
    <property type="protein sequence ID" value="KAK1152860.1"/>
    <property type="molecule type" value="Genomic_DNA"/>
</dbReference>
<proteinExistence type="predicted"/>